<protein>
    <recommendedName>
        <fullName evidence="3">PIN domain-containing protein</fullName>
    </recommendedName>
</protein>
<dbReference type="AlphaFoldDB" id="A8RNJ6"/>
<dbReference type="PaxDb" id="411902-CLOBOL_02220"/>
<dbReference type="EMBL" id="ABCC02000022">
    <property type="protein sequence ID" value="EDP17643.1"/>
    <property type="molecule type" value="Genomic_DNA"/>
</dbReference>
<gene>
    <name evidence="1" type="ORF">CLOBOL_02220</name>
</gene>
<proteinExistence type="predicted"/>
<dbReference type="HOGENOM" id="CLU_204541_0_0_9"/>
<evidence type="ECO:0000313" key="1">
    <source>
        <dbReference type="EMBL" id="EDP17643.1"/>
    </source>
</evidence>
<evidence type="ECO:0000313" key="2">
    <source>
        <dbReference type="Proteomes" id="UP000005396"/>
    </source>
</evidence>
<evidence type="ECO:0008006" key="3">
    <source>
        <dbReference type="Google" id="ProtNLM"/>
    </source>
</evidence>
<accession>A8RNJ6</accession>
<dbReference type="Proteomes" id="UP000005396">
    <property type="component" value="Unassembled WGS sequence"/>
</dbReference>
<reference evidence="1 2" key="1">
    <citation type="submission" date="2007-08" db="EMBL/GenBank/DDBJ databases">
        <authorList>
            <person name="Fulton L."/>
            <person name="Clifton S."/>
            <person name="Fulton B."/>
            <person name="Xu J."/>
            <person name="Minx P."/>
            <person name="Pepin K.H."/>
            <person name="Johnson M."/>
            <person name="Thiruvilangam P."/>
            <person name="Bhonagiri V."/>
            <person name="Nash W.E."/>
            <person name="Mardis E.R."/>
            <person name="Wilson R.K."/>
        </authorList>
    </citation>
    <scope>NUCLEOTIDE SEQUENCE [LARGE SCALE GENOMIC DNA]</scope>
    <source>
        <strain evidence="2">ATCC BAA-613 / DSM 15670 / CCUG 46953 / JCM 12243 / WAL 16351</strain>
    </source>
</reference>
<sequence>MRGLIDTNVLSSAALNANGIPFQAYVKAVSYPNHGLICEQNVDEMKRVFSKTNSKTNIFP</sequence>
<comment type="caution">
    <text evidence="1">The sequence shown here is derived from an EMBL/GenBank/DDBJ whole genome shotgun (WGS) entry which is preliminary data.</text>
</comment>
<name>A8RNJ6_ENTBW</name>
<organism evidence="1 2">
    <name type="scientific">Enterocloster bolteae (strain ATCC BAA-613 / DSM 15670 / CCUG 46953 / JCM 12243 / WAL 16351)</name>
    <name type="common">Clostridium bolteae</name>
    <dbReference type="NCBI Taxonomy" id="411902"/>
    <lineage>
        <taxon>Bacteria</taxon>
        <taxon>Bacillati</taxon>
        <taxon>Bacillota</taxon>
        <taxon>Clostridia</taxon>
        <taxon>Lachnospirales</taxon>
        <taxon>Lachnospiraceae</taxon>
        <taxon>Enterocloster</taxon>
    </lineage>
</organism>
<dbReference type="RefSeq" id="WP_002565736.1">
    <property type="nucleotide sequence ID" value="NZ_DS480679.1"/>
</dbReference>
<reference evidence="1 2" key="2">
    <citation type="submission" date="2007-09" db="EMBL/GenBank/DDBJ databases">
        <title>Draft genome sequence of Clostridium bolteae (ATCC BAA-613).</title>
        <authorList>
            <person name="Sudarsanam P."/>
            <person name="Ley R."/>
            <person name="Guruge J."/>
            <person name="Turnbaugh P.J."/>
            <person name="Mahowald M."/>
            <person name="Liep D."/>
            <person name="Gordon J."/>
        </authorList>
    </citation>
    <scope>NUCLEOTIDE SEQUENCE [LARGE SCALE GENOMIC DNA]</scope>
    <source>
        <strain evidence="2">ATCC BAA-613 / DSM 15670 / CCUG 46953 / JCM 12243 / WAL 16351</strain>
    </source>
</reference>